<dbReference type="PANTHER" id="PTHR37314:SF4">
    <property type="entry name" value="UPF0700 TRANSMEMBRANE PROTEIN YOAK"/>
    <property type="match status" value="1"/>
</dbReference>
<evidence type="ECO:0000256" key="1">
    <source>
        <dbReference type="SAM" id="Phobius"/>
    </source>
</evidence>
<evidence type="ECO:0000313" key="3">
    <source>
        <dbReference type="Proteomes" id="UP000264310"/>
    </source>
</evidence>
<dbReference type="InterPro" id="IPR010699">
    <property type="entry name" value="DUF1275"/>
</dbReference>
<keyword evidence="1" id="KW-0472">Membrane</keyword>
<dbReference type="Proteomes" id="UP000264310">
    <property type="component" value="Unassembled WGS sequence"/>
</dbReference>
<feature type="transmembrane region" description="Helical" evidence="1">
    <location>
        <begin position="89"/>
        <end position="107"/>
    </location>
</feature>
<protein>
    <submittedName>
        <fullName evidence="2">DUF1275 domain-containing protein</fullName>
    </submittedName>
</protein>
<dbReference type="AlphaFoldDB" id="A0A371X5Q1"/>
<sequence>MSERRGARGTVTGFVFVFAISMLAGISDAIGFLATGDFVSFMSGNTTRFAIAFADWRFDDALRIAMILAVFVLGNMIGAIALHVTGYRIWPLLLLVSALLAASGILFDGTHTIFALVPAVLAMGALNSAVESVAGHPVSLTYVTGALSRLGKGLGRLVTGTRNFAFLLHVVPWLGMLVGAIGGAFLQIALPQIAFYVPAGLAAGLALTAFFLPVQFEQDYLGRT</sequence>
<dbReference type="OrthoDB" id="885342at2"/>
<dbReference type="Pfam" id="PF06912">
    <property type="entry name" value="DUF1275"/>
    <property type="match status" value="1"/>
</dbReference>
<dbReference type="PANTHER" id="PTHR37314">
    <property type="entry name" value="SLR0142 PROTEIN"/>
    <property type="match status" value="1"/>
</dbReference>
<keyword evidence="1" id="KW-1133">Transmembrane helix</keyword>
<feature type="transmembrane region" description="Helical" evidence="1">
    <location>
        <begin position="12"/>
        <end position="34"/>
    </location>
</feature>
<keyword evidence="3" id="KW-1185">Reference proteome</keyword>
<feature type="transmembrane region" description="Helical" evidence="1">
    <location>
        <begin position="193"/>
        <end position="214"/>
    </location>
</feature>
<organism evidence="2 3">
    <name type="scientific">Fulvimarina endophytica</name>
    <dbReference type="NCBI Taxonomy" id="2293836"/>
    <lineage>
        <taxon>Bacteria</taxon>
        <taxon>Pseudomonadati</taxon>
        <taxon>Pseudomonadota</taxon>
        <taxon>Alphaproteobacteria</taxon>
        <taxon>Hyphomicrobiales</taxon>
        <taxon>Aurantimonadaceae</taxon>
        <taxon>Fulvimarina</taxon>
    </lineage>
</organism>
<feature type="transmembrane region" description="Helical" evidence="1">
    <location>
        <begin position="164"/>
        <end position="187"/>
    </location>
</feature>
<reference evidence="2 3" key="1">
    <citation type="submission" date="2018-08" db="EMBL/GenBank/DDBJ databases">
        <title>Fulvimarina sp. 85, whole genome shotgun sequence.</title>
        <authorList>
            <person name="Tuo L."/>
        </authorList>
    </citation>
    <scope>NUCLEOTIDE SEQUENCE [LARGE SCALE GENOMIC DNA]</scope>
    <source>
        <strain evidence="2 3">85</strain>
    </source>
</reference>
<comment type="caution">
    <text evidence="2">The sequence shown here is derived from an EMBL/GenBank/DDBJ whole genome shotgun (WGS) entry which is preliminary data.</text>
</comment>
<proteinExistence type="predicted"/>
<name>A0A371X5Q1_9HYPH</name>
<keyword evidence="1" id="KW-0812">Transmembrane</keyword>
<gene>
    <name evidence="2" type="ORF">DYI37_07915</name>
</gene>
<evidence type="ECO:0000313" key="2">
    <source>
        <dbReference type="EMBL" id="RFC64551.1"/>
    </source>
</evidence>
<accession>A0A371X5Q1</accession>
<feature type="transmembrane region" description="Helical" evidence="1">
    <location>
        <begin position="61"/>
        <end position="82"/>
    </location>
</feature>
<dbReference type="EMBL" id="QURL01000003">
    <property type="protein sequence ID" value="RFC64551.1"/>
    <property type="molecule type" value="Genomic_DNA"/>
</dbReference>